<feature type="transmembrane region" description="Helical" evidence="9">
    <location>
        <begin position="272"/>
        <end position="294"/>
    </location>
</feature>
<evidence type="ECO:0000256" key="7">
    <source>
        <dbReference type="ARBA" id="ARBA00023136"/>
    </source>
</evidence>
<gene>
    <name evidence="10" type="ORF">A8709_17870</name>
</gene>
<protein>
    <submittedName>
        <fullName evidence="10">Uncharacterized protein</fullName>
    </submittedName>
</protein>
<keyword evidence="7 9" id="KW-0472">Membrane</keyword>
<dbReference type="OrthoDB" id="2078716at2"/>
<dbReference type="AlphaFoldDB" id="A0A1C0ZZA9"/>
<feature type="transmembrane region" description="Helical" evidence="9">
    <location>
        <begin position="149"/>
        <end position="169"/>
    </location>
</feature>
<comment type="caution">
    <text evidence="10">The sequence shown here is derived from an EMBL/GenBank/DDBJ whole genome shotgun (WGS) entry which is preliminary data.</text>
</comment>
<organism evidence="10 11">
    <name type="scientific">Paenibacillus pectinilyticus</name>
    <dbReference type="NCBI Taxonomy" id="512399"/>
    <lineage>
        <taxon>Bacteria</taxon>
        <taxon>Bacillati</taxon>
        <taxon>Bacillota</taxon>
        <taxon>Bacilli</taxon>
        <taxon>Bacillales</taxon>
        <taxon>Paenibacillaceae</taxon>
        <taxon>Paenibacillus</taxon>
    </lineage>
</organism>
<dbReference type="NCBIfam" id="TIGR00912">
    <property type="entry name" value="2A0309"/>
    <property type="match status" value="1"/>
</dbReference>
<feature type="transmembrane region" description="Helical" evidence="9">
    <location>
        <begin position="12"/>
        <end position="31"/>
    </location>
</feature>
<feature type="transmembrane region" description="Helical" evidence="9">
    <location>
        <begin position="83"/>
        <end position="104"/>
    </location>
</feature>
<feature type="transmembrane region" description="Helical" evidence="9">
    <location>
        <begin position="306"/>
        <end position="326"/>
    </location>
</feature>
<dbReference type="GO" id="GO:0009847">
    <property type="term" value="P:spore germination"/>
    <property type="evidence" value="ECO:0007669"/>
    <property type="project" value="InterPro"/>
</dbReference>
<keyword evidence="3" id="KW-0813">Transport</keyword>
<evidence type="ECO:0000256" key="2">
    <source>
        <dbReference type="ARBA" id="ARBA00007998"/>
    </source>
</evidence>
<comment type="similarity">
    <text evidence="2">Belongs to the amino acid-polyamine-organocation (APC) superfamily. Spore germination protein (SGP) (TC 2.A.3.9) family.</text>
</comment>
<feature type="transmembrane region" description="Helical" evidence="9">
    <location>
        <begin position="119"/>
        <end position="137"/>
    </location>
</feature>
<dbReference type="EMBL" id="LYPC01000022">
    <property type="protein sequence ID" value="OCT13473.1"/>
    <property type="molecule type" value="Genomic_DNA"/>
</dbReference>
<feature type="compositionally biased region" description="Polar residues" evidence="8">
    <location>
        <begin position="368"/>
        <end position="388"/>
    </location>
</feature>
<dbReference type="PANTHER" id="PTHR34975:SF2">
    <property type="entry name" value="SPORE GERMINATION PROTEIN A2"/>
    <property type="match status" value="1"/>
</dbReference>
<evidence type="ECO:0000256" key="1">
    <source>
        <dbReference type="ARBA" id="ARBA00004141"/>
    </source>
</evidence>
<proteinExistence type="inferred from homology"/>
<dbReference type="RefSeq" id="WP_065853535.1">
    <property type="nucleotide sequence ID" value="NZ_LYPC01000022.1"/>
</dbReference>
<evidence type="ECO:0000256" key="6">
    <source>
        <dbReference type="ARBA" id="ARBA00022989"/>
    </source>
</evidence>
<dbReference type="Proteomes" id="UP000093309">
    <property type="component" value="Unassembled WGS sequence"/>
</dbReference>
<keyword evidence="5 9" id="KW-0812">Transmembrane</keyword>
<dbReference type="PANTHER" id="PTHR34975">
    <property type="entry name" value="SPORE GERMINATION PROTEIN A2"/>
    <property type="match status" value="1"/>
</dbReference>
<keyword evidence="4" id="KW-0309">Germination</keyword>
<evidence type="ECO:0000256" key="9">
    <source>
        <dbReference type="SAM" id="Phobius"/>
    </source>
</evidence>
<feature type="transmembrane region" description="Helical" evidence="9">
    <location>
        <begin position="43"/>
        <end position="63"/>
    </location>
</feature>
<sequence>MSTYDNAKISVRQFTILIILGVIGDSILILPTSIAKNAKQDSWLSMLLAILLGIAAAWTYAVLAKRLQRRSLFIVIREKLGIWIGSMFALLFLFEFYMCIIGLLSEMSQFMTAQLMPETPVNAIIVVFSIVMIFAYHYGIEAFSRMSELLFPVFMMLFIFLTVFLLPQVDMANLRPIAAMGISPILKGTLSAFAIGFTEMYIMLMLVSHVEGTTSLTKPIITGFVVGGSLLFIIVLLCVLVLGPNLMQTKYYPTFVLGQKITIGKFIERVEAIIAFLWFISVFYKTTILFYSFTSGIAQLLQLKESRMLTIPIAMLTLIGTIAVTPNITVYNDIISSYIWFDISFGFLLPLLLLLLLMLVNKRKKGNPSDNQDNLLQAQEDTSNGSTI</sequence>
<dbReference type="InterPro" id="IPR004761">
    <property type="entry name" value="Spore_GerAB"/>
</dbReference>
<keyword evidence="6 9" id="KW-1133">Transmembrane helix</keyword>
<dbReference type="Gene3D" id="1.20.1740.10">
    <property type="entry name" value="Amino acid/polyamine transporter I"/>
    <property type="match status" value="1"/>
</dbReference>
<keyword evidence="11" id="KW-1185">Reference proteome</keyword>
<feature type="transmembrane region" description="Helical" evidence="9">
    <location>
        <begin position="189"/>
        <end position="208"/>
    </location>
</feature>
<dbReference type="GO" id="GO:0016020">
    <property type="term" value="C:membrane"/>
    <property type="evidence" value="ECO:0007669"/>
    <property type="project" value="UniProtKB-SubCell"/>
</dbReference>
<dbReference type="Pfam" id="PF03845">
    <property type="entry name" value="Spore_permease"/>
    <property type="match status" value="1"/>
</dbReference>
<feature type="region of interest" description="Disordered" evidence="8">
    <location>
        <begin position="366"/>
        <end position="388"/>
    </location>
</feature>
<feature type="transmembrane region" description="Helical" evidence="9">
    <location>
        <begin position="220"/>
        <end position="243"/>
    </location>
</feature>
<evidence type="ECO:0000256" key="3">
    <source>
        <dbReference type="ARBA" id="ARBA00022448"/>
    </source>
</evidence>
<accession>A0A1C0ZZA9</accession>
<name>A0A1C0ZZA9_9BACL</name>
<dbReference type="STRING" id="512399.A8709_17870"/>
<evidence type="ECO:0000313" key="11">
    <source>
        <dbReference type="Proteomes" id="UP000093309"/>
    </source>
</evidence>
<comment type="subcellular location">
    <subcellularLocation>
        <location evidence="1">Membrane</location>
        <topology evidence="1">Multi-pass membrane protein</topology>
    </subcellularLocation>
</comment>
<evidence type="ECO:0000256" key="5">
    <source>
        <dbReference type="ARBA" id="ARBA00022692"/>
    </source>
</evidence>
<evidence type="ECO:0000256" key="4">
    <source>
        <dbReference type="ARBA" id="ARBA00022544"/>
    </source>
</evidence>
<evidence type="ECO:0000256" key="8">
    <source>
        <dbReference type="SAM" id="MobiDB-lite"/>
    </source>
</evidence>
<feature type="transmembrane region" description="Helical" evidence="9">
    <location>
        <begin position="338"/>
        <end position="360"/>
    </location>
</feature>
<evidence type="ECO:0000313" key="10">
    <source>
        <dbReference type="EMBL" id="OCT13473.1"/>
    </source>
</evidence>
<reference evidence="11" key="1">
    <citation type="submission" date="2016-05" db="EMBL/GenBank/DDBJ databases">
        <title>Paenibacillus oryzae. sp. nov., isolated from the rice root.</title>
        <authorList>
            <person name="Zhang J."/>
            <person name="Zhang X."/>
        </authorList>
    </citation>
    <scope>NUCLEOTIDE SEQUENCE [LARGE SCALE GENOMIC DNA]</scope>
    <source>
        <strain evidence="11">KCTC13222</strain>
    </source>
</reference>